<sequence>MTQQGTITIKTGQRGARLGDLFGIFFEDLNHAADGGLYAELVRNRSFEFDPIDRDGYDSLTAWSKVERGGGRAGLSVANEHPLNARNLHYAVLDIQEEGDGVGLSNEGFNTGIPVREGEAYRFSVHARRDASWEEPVHIALESADGRVYGEAVIAVDSAEWKRYEAELVASATDYGSRLTIVTKGGGKLFLDMVSLFPAKTYRGRSNGLREDIATMLADLKPRFMRFPGGCLVHDGSLNPDDRDSMYRWKNTIGDVEQRPPRRNNWRYHQTLGLGYYEYFQFCEDIGAKAIPILPAGYDPHHKRAVPIDELGPWIDDALDLIEFARGDASTEWGGIRAKLGHPEPFGLEYIGIGNEEVGAPFFERYDYFHRAIKAKYPDIKIINSSGPFAAGGEYERGWKSARDNGSDLVDEHYYQSPEWFLAHVDRYDDFKADESKVFLGEYASWGNAYYNALAEAALMTGLERNAHAVGLACYAPLLCNVDYVNWKPDLIWFNNHQVFGTANYYVQRLFMHNQGDALVPIEAGGFGAAAPLTEPGAIRGSIALGTSGSSVRYTDIRIVNNVTGEQLSYEDAALEASVETNKPIVQLGQIDWDDYTLRLKATKLGGGPNGFALIFGWKDEANHLFWELGGWQNQDCIIHSLVGGRGSVLTHSLFEVENGAVYDLELQVSGRTVRASVNGELYSETEDRVPLIEPLYYTASHEEATGDTILKVVNVRGEAESARIVLEDWPGDGPVTLDVQELSGHGLDDVNSFEEPTRISPIASTRTVSGPAFEHEFPARSVTVIRARV</sequence>
<dbReference type="Gene3D" id="2.60.120.260">
    <property type="entry name" value="Galactose-binding domain-like"/>
    <property type="match status" value="1"/>
</dbReference>
<evidence type="ECO:0000256" key="2">
    <source>
        <dbReference type="ARBA" id="ARBA00007186"/>
    </source>
</evidence>
<dbReference type="Gene3D" id="3.20.20.80">
    <property type="entry name" value="Glycosidases"/>
    <property type="match status" value="1"/>
</dbReference>
<dbReference type="SUPFAM" id="SSF51445">
    <property type="entry name" value="(Trans)glycosidases"/>
    <property type="match status" value="1"/>
</dbReference>
<accession>A0A4S4C0B7</accession>
<dbReference type="GO" id="GO:0046556">
    <property type="term" value="F:alpha-L-arabinofuranosidase activity"/>
    <property type="evidence" value="ECO:0007669"/>
    <property type="project" value="UniProtKB-EC"/>
</dbReference>
<dbReference type="Pfam" id="PF22848">
    <property type="entry name" value="ASD1_dom"/>
    <property type="match status" value="1"/>
</dbReference>
<evidence type="ECO:0000313" key="8">
    <source>
        <dbReference type="Proteomes" id="UP000310636"/>
    </source>
</evidence>
<dbReference type="Proteomes" id="UP000310636">
    <property type="component" value="Unassembled WGS sequence"/>
</dbReference>
<evidence type="ECO:0000256" key="1">
    <source>
        <dbReference type="ARBA" id="ARBA00001462"/>
    </source>
</evidence>
<comment type="similarity">
    <text evidence="2">Belongs to the glycosyl hydrolase 51 family.</text>
</comment>
<organism evidence="7 8">
    <name type="scientific">Cohnella fermenti</name>
    <dbReference type="NCBI Taxonomy" id="2565925"/>
    <lineage>
        <taxon>Bacteria</taxon>
        <taxon>Bacillati</taxon>
        <taxon>Bacillota</taxon>
        <taxon>Bacilli</taxon>
        <taxon>Bacillales</taxon>
        <taxon>Paenibacillaceae</taxon>
        <taxon>Cohnella</taxon>
    </lineage>
</organism>
<dbReference type="InterPro" id="IPR008979">
    <property type="entry name" value="Galactose-bd-like_sf"/>
</dbReference>
<reference evidence="7 8" key="1">
    <citation type="submission" date="2019-04" db="EMBL/GenBank/DDBJ databases">
        <title>Cohnella sp. nov. isolated from preserved vegetables.</title>
        <authorList>
            <person name="Lin S.-Y."/>
            <person name="Hung M.-H."/>
            <person name="Young C.-C."/>
        </authorList>
    </citation>
    <scope>NUCLEOTIDE SEQUENCE [LARGE SCALE GENOMIC DNA]</scope>
    <source>
        <strain evidence="7 8">CC-MHH1044</strain>
    </source>
</reference>
<keyword evidence="4" id="KW-0732">Signal</keyword>
<dbReference type="PANTHER" id="PTHR31776">
    <property type="entry name" value="ALPHA-L-ARABINOFURANOSIDASE 1"/>
    <property type="match status" value="1"/>
</dbReference>
<dbReference type="RefSeq" id="WP_136369809.1">
    <property type="nucleotide sequence ID" value="NZ_SSOB01000011.1"/>
</dbReference>
<dbReference type="EMBL" id="SSOB01000011">
    <property type="protein sequence ID" value="THF80372.1"/>
    <property type="molecule type" value="Genomic_DNA"/>
</dbReference>
<dbReference type="InterPro" id="IPR017853">
    <property type="entry name" value="GH"/>
</dbReference>
<evidence type="ECO:0000313" key="7">
    <source>
        <dbReference type="EMBL" id="THF80372.1"/>
    </source>
</evidence>
<gene>
    <name evidence="7" type="ORF">E6C55_10850</name>
</gene>
<dbReference type="AlphaFoldDB" id="A0A4S4C0B7"/>
<evidence type="ECO:0000256" key="3">
    <source>
        <dbReference type="ARBA" id="ARBA00012670"/>
    </source>
</evidence>
<comment type="catalytic activity">
    <reaction evidence="1">
        <text>Hydrolysis of terminal non-reducing alpha-L-arabinofuranoside residues in alpha-L-arabinosides.</text>
        <dbReference type="EC" id="3.2.1.55"/>
    </reaction>
</comment>
<dbReference type="SUPFAM" id="SSF51011">
    <property type="entry name" value="Glycosyl hydrolase domain"/>
    <property type="match status" value="1"/>
</dbReference>
<dbReference type="PANTHER" id="PTHR31776:SF26">
    <property type="entry name" value="SECRETED ARABINOSIDASE"/>
    <property type="match status" value="1"/>
</dbReference>
<dbReference type="InterPro" id="IPR055235">
    <property type="entry name" value="ASD1_cat"/>
</dbReference>
<dbReference type="Pfam" id="PF06964">
    <property type="entry name" value="Alpha-L-AF_C"/>
    <property type="match status" value="1"/>
</dbReference>
<dbReference type="InterPro" id="IPR051563">
    <property type="entry name" value="Glycosyl_Hydrolase_51"/>
</dbReference>
<keyword evidence="8" id="KW-1185">Reference proteome</keyword>
<dbReference type="GO" id="GO:0046373">
    <property type="term" value="P:L-arabinose metabolic process"/>
    <property type="evidence" value="ECO:0007669"/>
    <property type="project" value="InterPro"/>
</dbReference>
<evidence type="ECO:0000259" key="6">
    <source>
        <dbReference type="SMART" id="SM00813"/>
    </source>
</evidence>
<feature type="domain" description="Alpha-L-arabinofuranosidase C-terminal" evidence="6">
    <location>
        <begin position="441"/>
        <end position="782"/>
    </location>
</feature>
<dbReference type="InterPro" id="IPR013780">
    <property type="entry name" value="Glyco_hydro_b"/>
</dbReference>
<dbReference type="InterPro" id="IPR010720">
    <property type="entry name" value="Alpha-L-AF_C"/>
</dbReference>
<dbReference type="SUPFAM" id="SSF49785">
    <property type="entry name" value="Galactose-binding domain-like"/>
    <property type="match status" value="1"/>
</dbReference>
<evidence type="ECO:0000256" key="4">
    <source>
        <dbReference type="ARBA" id="ARBA00022729"/>
    </source>
</evidence>
<evidence type="ECO:0000256" key="5">
    <source>
        <dbReference type="ARBA" id="ARBA00022801"/>
    </source>
</evidence>
<name>A0A4S4C0B7_9BACL</name>
<dbReference type="SMART" id="SM00813">
    <property type="entry name" value="Alpha-L-AF_C"/>
    <property type="match status" value="1"/>
</dbReference>
<dbReference type="OrthoDB" id="9758333at2"/>
<comment type="caution">
    <text evidence="7">The sequence shown here is derived from an EMBL/GenBank/DDBJ whole genome shotgun (WGS) entry which is preliminary data.</text>
</comment>
<dbReference type="EC" id="3.2.1.55" evidence="3"/>
<dbReference type="Gene3D" id="2.60.40.1180">
    <property type="entry name" value="Golgi alpha-mannosidase II"/>
    <property type="match status" value="1"/>
</dbReference>
<protein>
    <recommendedName>
        <fullName evidence="3">non-reducing end alpha-L-arabinofuranosidase</fullName>
        <ecNumber evidence="3">3.2.1.55</ecNumber>
    </recommendedName>
</protein>
<proteinExistence type="inferred from homology"/>
<keyword evidence="5" id="KW-0378">Hydrolase</keyword>